<evidence type="ECO:0000256" key="5">
    <source>
        <dbReference type="ARBA" id="ARBA00022989"/>
    </source>
</evidence>
<dbReference type="EMBL" id="MQVM01000004">
    <property type="protein sequence ID" value="ONH76420.1"/>
    <property type="molecule type" value="Genomic_DNA"/>
</dbReference>
<accession>A0A1V2LRP7</accession>
<dbReference type="InterPro" id="IPR000701">
    <property type="entry name" value="SuccDH_FuR_B_TM-su"/>
</dbReference>
<dbReference type="InterPro" id="IPR018495">
    <property type="entry name" value="Succ_DH_cyt_bsu_CS"/>
</dbReference>
<dbReference type="SUPFAM" id="SSF160631">
    <property type="entry name" value="SMI1/KNR4-like"/>
    <property type="match status" value="1"/>
</dbReference>
<proteinExistence type="predicted"/>
<dbReference type="PROSITE" id="PS01001">
    <property type="entry name" value="SDH_CYT_2"/>
    <property type="match status" value="1"/>
</dbReference>
<keyword evidence="7" id="KW-0472">Membrane</keyword>
<keyword evidence="5" id="KW-1133">Transmembrane helix</keyword>
<dbReference type="Proteomes" id="UP000189274">
    <property type="component" value="Unassembled WGS sequence"/>
</dbReference>
<dbReference type="GO" id="GO:0006099">
    <property type="term" value="P:tricarboxylic acid cycle"/>
    <property type="evidence" value="ECO:0007669"/>
    <property type="project" value="InterPro"/>
</dbReference>
<evidence type="ECO:0000313" key="10">
    <source>
        <dbReference type="EMBL" id="ONH76420.1"/>
    </source>
</evidence>
<evidence type="ECO:0000256" key="1">
    <source>
        <dbReference type="ARBA" id="ARBA00004141"/>
    </source>
</evidence>
<evidence type="ECO:0000256" key="8">
    <source>
        <dbReference type="SAM" id="MobiDB-lite"/>
    </source>
</evidence>
<dbReference type="AlphaFoldDB" id="A0A1V2LRP7"/>
<evidence type="ECO:0000256" key="7">
    <source>
        <dbReference type="ARBA" id="ARBA00023136"/>
    </source>
</evidence>
<dbReference type="NCBIfam" id="TIGR02970">
    <property type="entry name" value="succ_dehyd_cytB"/>
    <property type="match status" value="1"/>
</dbReference>
<dbReference type="Gene3D" id="1.20.1300.10">
    <property type="entry name" value="Fumarate reductase/succinate dehydrogenase, transmembrane subunit"/>
    <property type="match status" value="1"/>
</dbReference>
<evidence type="ECO:0000256" key="3">
    <source>
        <dbReference type="ARBA" id="ARBA00022692"/>
    </source>
</evidence>
<dbReference type="PROSITE" id="PS01000">
    <property type="entry name" value="SDH_CYT_1"/>
    <property type="match status" value="1"/>
</dbReference>
<keyword evidence="4" id="KW-0479">Metal-binding</keyword>
<comment type="caution">
    <text evidence="10">The sequence shown here is derived from an EMBL/GenBank/DDBJ whole genome shotgun (WGS) entry which is preliminary data.</text>
</comment>
<dbReference type="InterPro" id="IPR051873">
    <property type="entry name" value="KNR4/SMI1_regulator"/>
</dbReference>
<comment type="subcellular location">
    <subcellularLocation>
        <location evidence="1">Membrane</location>
        <topology evidence="1">Multi-pass membrane protein</topology>
    </subcellularLocation>
</comment>
<feature type="region of interest" description="Disordered" evidence="8">
    <location>
        <begin position="361"/>
        <end position="389"/>
    </location>
</feature>
<protein>
    <submittedName>
        <fullName evidence="10">KNR4/SMI1</fullName>
    </submittedName>
</protein>
<dbReference type="SUPFAM" id="SSF81343">
    <property type="entry name" value="Fumarate reductase respiratory complex transmembrane subunits"/>
    <property type="match status" value="1"/>
</dbReference>
<dbReference type="CDD" id="cd03499">
    <property type="entry name" value="SQR_TypeC_SdhC"/>
    <property type="match status" value="1"/>
</dbReference>
<sequence>MLRITNSSWAAFARSGVIRPTLHARSIVTVKTTDAEEQSILIAQRKNRPVSPHLEIYQKQLTAVLSALHRITGVGLAAGFYAVTVSYAAGVVDSASLVELYQSIPSVGQWALKGLASFPFAFHAWNGVRHLIWDAGCEANIKGVYRTGYAVLGLSANSSMGFLGKKWKELVYTLTSNDRYAGYHTSKAVNSLTEYDSEGEEANDAKEIQDNIPVTADEKQQAQLVLDAWHIIEDVINLDMNNPDPNNNHFTLNSKNSQNYDYNYDMDFNLDLEEIPDAEDFMNSLSSPCTFKDLQVAQKHLGVKFPYPVIKYFQTHDGQEVAPSSTKKLGLMYGLQLLSLAEVITMTNYWRKVARKEENSKARLKAKADSISNDSKERPGSDDIINPQDDAIINNDPNFKIAAKINEITENDLKNYPDLMRNMSTHSKTDYLKKLPNQKSFPANKVKLQYASANWIPLVTDNAGNHIAIDLDPDVDGMVGQVIIFGRDYDTKYVVADNWGQFMSKFALDFEDPSNCKLDYDPDLGQFNLVYLDQSGNVVDGGYLEVLTRRVKGERL</sequence>
<organism evidence="10 11">
    <name type="scientific">Pichia kudriavzevii</name>
    <name type="common">Yeast</name>
    <name type="synonym">Issatchenkia orientalis</name>
    <dbReference type="NCBI Taxonomy" id="4909"/>
    <lineage>
        <taxon>Eukaryota</taxon>
        <taxon>Fungi</taxon>
        <taxon>Dikarya</taxon>
        <taxon>Ascomycota</taxon>
        <taxon>Saccharomycotina</taxon>
        <taxon>Pichiomycetes</taxon>
        <taxon>Pichiales</taxon>
        <taxon>Pichiaceae</taxon>
        <taxon>Pichia</taxon>
    </lineage>
</organism>
<dbReference type="InterPro" id="IPR014314">
    <property type="entry name" value="Succ_DH_cytb556"/>
</dbReference>
<evidence type="ECO:0000313" key="11">
    <source>
        <dbReference type="Proteomes" id="UP000189274"/>
    </source>
</evidence>
<name>A0A1V2LRP7_PICKU</name>
<reference evidence="11" key="1">
    <citation type="journal article" date="2017" name="Genome Announc.">
        <title>Genome sequences of Cyberlindnera fabianii 65, Pichia kudriavzevii 129, and Saccharomyces cerevisiae 131 isolated from fermented masau fruits in Zimbabwe.</title>
        <authorList>
            <person name="van Rijswijck I.M.H."/>
            <person name="Derks M.F.L."/>
            <person name="Abee T."/>
            <person name="de Ridder D."/>
            <person name="Smid E.J."/>
        </authorList>
    </citation>
    <scope>NUCLEOTIDE SEQUENCE [LARGE SCALE GENOMIC DNA]</scope>
    <source>
        <strain evidence="11">129</strain>
    </source>
</reference>
<keyword evidence="3" id="KW-0812">Transmembrane</keyword>
<feature type="domain" description="Knr4/Smi1-like" evidence="9">
    <location>
        <begin position="288"/>
        <end position="505"/>
    </location>
</feature>
<dbReference type="SMART" id="SM00860">
    <property type="entry name" value="SMI1_KNR4"/>
    <property type="match status" value="1"/>
</dbReference>
<evidence type="ECO:0000259" key="9">
    <source>
        <dbReference type="SMART" id="SM00860"/>
    </source>
</evidence>
<evidence type="ECO:0000256" key="4">
    <source>
        <dbReference type="ARBA" id="ARBA00022723"/>
    </source>
</evidence>
<dbReference type="Pfam" id="PF09346">
    <property type="entry name" value="SMI1_KNR4"/>
    <property type="match status" value="1"/>
</dbReference>
<dbReference type="GO" id="GO:0043332">
    <property type="term" value="C:mating projection tip"/>
    <property type="evidence" value="ECO:0007669"/>
    <property type="project" value="TreeGrafter"/>
</dbReference>
<gene>
    <name evidence="10" type="ORF">BOH78_1129</name>
</gene>
<dbReference type="VEuPathDB" id="FungiDB:C5L36_0C09800"/>
<evidence type="ECO:0000256" key="2">
    <source>
        <dbReference type="ARBA" id="ARBA00022617"/>
    </source>
</evidence>
<keyword evidence="2" id="KW-0349">Heme</keyword>
<dbReference type="PANTHER" id="PTHR47432">
    <property type="entry name" value="CELL WALL ASSEMBLY REGULATOR SMI1"/>
    <property type="match status" value="1"/>
</dbReference>
<dbReference type="InterPro" id="IPR037883">
    <property type="entry name" value="Knr4/Smi1-like_sf"/>
</dbReference>
<dbReference type="GO" id="GO:0070880">
    <property type="term" value="P:fungal-type cell wall beta-glucan biosynthetic process"/>
    <property type="evidence" value="ECO:0007669"/>
    <property type="project" value="TreeGrafter"/>
</dbReference>
<dbReference type="Pfam" id="PF01127">
    <property type="entry name" value="Sdh_cyt"/>
    <property type="match status" value="1"/>
</dbReference>
<evidence type="ECO:0000256" key="6">
    <source>
        <dbReference type="ARBA" id="ARBA00023004"/>
    </source>
</evidence>
<dbReference type="InterPro" id="IPR018958">
    <property type="entry name" value="Knr4/Smi1-like_dom"/>
</dbReference>
<keyword evidence="6" id="KW-0408">Iron</keyword>
<dbReference type="InterPro" id="IPR034804">
    <property type="entry name" value="SQR/QFR_C/D"/>
</dbReference>
<dbReference type="PANTHER" id="PTHR47432:SF1">
    <property type="entry name" value="CELL WALL ASSEMBLY REGULATOR SMI1"/>
    <property type="match status" value="1"/>
</dbReference>
<dbReference type="GO" id="GO:0046872">
    <property type="term" value="F:metal ion binding"/>
    <property type="evidence" value="ECO:0007669"/>
    <property type="project" value="UniProtKB-KW"/>
</dbReference>
<dbReference type="GO" id="GO:0031966">
    <property type="term" value="C:mitochondrial membrane"/>
    <property type="evidence" value="ECO:0007669"/>
    <property type="project" value="UniProtKB-ARBA"/>
</dbReference>
<dbReference type="GO" id="GO:0009055">
    <property type="term" value="F:electron transfer activity"/>
    <property type="evidence" value="ECO:0007669"/>
    <property type="project" value="InterPro"/>
</dbReference>